<dbReference type="AlphaFoldDB" id="A0A2Z2HVP8"/>
<dbReference type="KEGG" id="naj:B1756_17160"/>
<keyword evidence="4 5" id="KW-0411">Iron-sulfur</keyword>
<feature type="binding site" evidence="5">
    <location>
        <position position="101"/>
    </location>
    <ligand>
        <name>[4Fe-4S] cluster</name>
        <dbReference type="ChEBI" id="CHEBI:49883"/>
        <note>4Fe-4S-S-AdoMet</note>
    </ligand>
</feature>
<dbReference type="GO" id="GO:0003824">
    <property type="term" value="F:catalytic activity"/>
    <property type="evidence" value="ECO:0007669"/>
    <property type="project" value="InterPro"/>
</dbReference>
<organism evidence="7 8">
    <name type="scientific">Natrarchaeobaculum aegyptiacum</name>
    <dbReference type="NCBI Taxonomy" id="745377"/>
    <lineage>
        <taxon>Archaea</taxon>
        <taxon>Methanobacteriati</taxon>
        <taxon>Methanobacteriota</taxon>
        <taxon>Stenosarchaea group</taxon>
        <taxon>Halobacteria</taxon>
        <taxon>Halobacteriales</taxon>
        <taxon>Natrialbaceae</taxon>
        <taxon>Natrarchaeobaculum</taxon>
    </lineage>
</organism>
<proteinExistence type="predicted"/>
<gene>
    <name evidence="7" type="ORF">B1756_17160</name>
</gene>
<dbReference type="PANTHER" id="PTHR43075">
    <property type="entry name" value="FORMATE LYASE ACTIVATING ENZYME, PUTATIVE (AFU_ORTHOLOGUE AFUA_2G15630)-RELATED"/>
    <property type="match status" value="1"/>
</dbReference>
<dbReference type="CDD" id="cd01335">
    <property type="entry name" value="Radical_SAM"/>
    <property type="match status" value="1"/>
</dbReference>
<keyword evidence="8" id="KW-1185">Reference proteome</keyword>
<feature type="binding site" evidence="5">
    <location>
        <position position="104"/>
    </location>
    <ligand>
        <name>[4Fe-4S] cluster</name>
        <dbReference type="ChEBI" id="CHEBI:49883"/>
        <note>4Fe-4S-S-AdoMet</note>
    </ligand>
</feature>
<evidence type="ECO:0000259" key="6">
    <source>
        <dbReference type="Pfam" id="PF04055"/>
    </source>
</evidence>
<evidence type="ECO:0000256" key="2">
    <source>
        <dbReference type="ARBA" id="ARBA00022723"/>
    </source>
</evidence>
<keyword evidence="2 5" id="KW-0479">Metal-binding</keyword>
<evidence type="ECO:0000256" key="3">
    <source>
        <dbReference type="ARBA" id="ARBA00023004"/>
    </source>
</evidence>
<dbReference type="GO" id="GO:0046872">
    <property type="term" value="F:metal ion binding"/>
    <property type="evidence" value="ECO:0007669"/>
    <property type="project" value="UniProtKB-KW"/>
</dbReference>
<dbReference type="SFLD" id="SFLDG01099">
    <property type="entry name" value="Uncharacterised_Radical_SAM_Su"/>
    <property type="match status" value="1"/>
</dbReference>
<dbReference type="Gene3D" id="3.20.20.70">
    <property type="entry name" value="Aldolase class I"/>
    <property type="match status" value="1"/>
</dbReference>
<evidence type="ECO:0000256" key="1">
    <source>
        <dbReference type="ARBA" id="ARBA00022691"/>
    </source>
</evidence>
<protein>
    <submittedName>
        <fullName evidence="7">Radical SAM protein</fullName>
    </submittedName>
</protein>
<name>A0A2Z2HVP8_9EURY</name>
<dbReference type="PIRSF" id="PIRSF004869">
    <property type="entry name" value="PflX_prd"/>
    <property type="match status" value="1"/>
</dbReference>
<comment type="cofactor">
    <cofactor evidence="5">
        <name>[4Fe-4S] cluster</name>
        <dbReference type="ChEBI" id="CHEBI:49883"/>
    </cofactor>
    <text evidence="5">Binds 1 [4Fe-4S] cluster. The cluster is coordinated with 3 cysteines and an exchangeable S-adenosyl-L-methionine.</text>
</comment>
<dbReference type="EMBL" id="CP019893">
    <property type="protein sequence ID" value="ARS91280.1"/>
    <property type="molecule type" value="Genomic_DNA"/>
</dbReference>
<evidence type="ECO:0000256" key="5">
    <source>
        <dbReference type="PIRSR" id="PIRSR004869-50"/>
    </source>
</evidence>
<dbReference type="InterPro" id="IPR040085">
    <property type="entry name" value="MJ0674-like"/>
</dbReference>
<feature type="binding site" evidence="5">
    <location>
        <position position="97"/>
    </location>
    <ligand>
        <name>[4Fe-4S] cluster</name>
        <dbReference type="ChEBI" id="CHEBI:49883"/>
        <note>4Fe-4S-S-AdoMet</note>
    </ligand>
</feature>
<dbReference type="InterPro" id="IPR007197">
    <property type="entry name" value="rSAM"/>
</dbReference>
<reference evidence="8" key="1">
    <citation type="submission" date="2017-02" db="EMBL/GenBank/DDBJ databases">
        <title>Natronthermophilus aegyptiacus gen. nov.,sp. nov., an aerobic, extremely halophilic alkalithermophilic archaeon isolated from the athalassohaline Wadi An Natrun, Egypt.</title>
        <authorList>
            <person name="Zhao B."/>
        </authorList>
    </citation>
    <scope>NUCLEOTIDE SEQUENCE [LARGE SCALE GENOMIC DNA]</scope>
    <source>
        <strain evidence="8">JW/NM-HA 15</strain>
    </source>
</reference>
<dbReference type="PANTHER" id="PTHR43075:SF1">
    <property type="entry name" value="FORMATE LYASE ACTIVATING ENZYME, PUTATIVE (AFU_ORTHOLOGUE AFUA_2G15630)-RELATED"/>
    <property type="match status" value="1"/>
</dbReference>
<evidence type="ECO:0000313" key="7">
    <source>
        <dbReference type="EMBL" id="ARS91280.1"/>
    </source>
</evidence>
<evidence type="ECO:0000256" key="4">
    <source>
        <dbReference type="ARBA" id="ARBA00023014"/>
    </source>
</evidence>
<feature type="domain" description="Radical SAM core" evidence="6">
    <location>
        <begin position="93"/>
        <end position="204"/>
    </location>
</feature>
<dbReference type="Proteomes" id="UP000250088">
    <property type="component" value="Chromosome"/>
</dbReference>
<dbReference type="GO" id="GO:0051536">
    <property type="term" value="F:iron-sulfur cluster binding"/>
    <property type="evidence" value="ECO:0007669"/>
    <property type="project" value="UniProtKB-KW"/>
</dbReference>
<dbReference type="Pfam" id="PF04055">
    <property type="entry name" value="Radical_SAM"/>
    <property type="match status" value="1"/>
</dbReference>
<dbReference type="InterPro" id="IPR016431">
    <property type="entry name" value="Pyrv-formate_lyase-activ_prd"/>
</dbReference>
<dbReference type="InterPro" id="IPR013785">
    <property type="entry name" value="Aldolase_TIM"/>
</dbReference>
<keyword evidence="1 5" id="KW-0949">S-adenosyl-L-methionine</keyword>
<accession>A0A2Z2HVP8</accession>
<evidence type="ECO:0000313" key="8">
    <source>
        <dbReference type="Proteomes" id="UP000250088"/>
    </source>
</evidence>
<keyword evidence="3 5" id="KW-0408">Iron</keyword>
<dbReference type="SFLD" id="SFLDS00029">
    <property type="entry name" value="Radical_SAM"/>
    <property type="match status" value="1"/>
</dbReference>
<sequence length="333" mass="37487">MWDSPKLDRVSIDSHAATPNYQQLPNEVFEARIADLRARYADCDLCAYECYVDRTAGQKGTCQVDDTAYVSAYFPHFGEEDCLRGHNGSGTIFLANCNMKCVFCQNFETSHEAEGEPATSEEIADMALELEARGCHNVNFVSPTHHSPHLIEAVKIARDRGLDVPIVWNCGGYERPEILEHLDGIVDVYMPDVKWSDDAAAAKYSKAPSYWENGTESLREMHRQVGDLRIDDTGLATGGLLVRHLVMPNHVENATGVLTFLAEELSTETFVNVMAQYRPHYRARTESFYEEISRPITADEYEAVVEHARDVGLERLSLDRSMLQSHGGLFDRF</sequence>
<dbReference type="InterPro" id="IPR058240">
    <property type="entry name" value="rSAM_sf"/>
</dbReference>
<dbReference type="SUPFAM" id="SSF102114">
    <property type="entry name" value="Radical SAM enzymes"/>
    <property type="match status" value="1"/>
</dbReference>